<dbReference type="InterPro" id="IPR018584">
    <property type="entry name" value="GT87"/>
</dbReference>
<dbReference type="KEGG" id="psuu:Psuf_032680"/>
<feature type="transmembrane region" description="Helical" evidence="9">
    <location>
        <begin position="120"/>
        <end position="138"/>
    </location>
</feature>
<dbReference type="PIRSF" id="PIRSF010361">
    <property type="entry name" value="UCP010361"/>
    <property type="match status" value="1"/>
</dbReference>
<keyword evidence="4 9" id="KW-0812">Transmembrane</keyword>
<dbReference type="AlphaFoldDB" id="A0A6F8YIJ8"/>
<dbReference type="GO" id="GO:0016758">
    <property type="term" value="F:hexosyltransferase activity"/>
    <property type="evidence" value="ECO:0007669"/>
    <property type="project" value="InterPro"/>
</dbReference>
<dbReference type="EMBL" id="AP022871">
    <property type="protein sequence ID" value="BCB85955.1"/>
    <property type="molecule type" value="Genomic_DNA"/>
</dbReference>
<feature type="transmembrane region" description="Helical" evidence="9">
    <location>
        <begin position="396"/>
        <end position="417"/>
    </location>
</feature>
<dbReference type="InterPro" id="IPR016570">
    <property type="entry name" value="UCP010361"/>
</dbReference>
<evidence type="ECO:0000256" key="2">
    <source>
        <dbReference type="ARBA" id="ARBA00022475"/>
    </source>
</evidence>
<evidence type="ECO:0000256" key="6">
    <source>
        <dbReference type="ARBA" id="ARBA00023136"/>
    </source>
</evidence>
<reference evidence="10 11" key="2">
    <citation type="submission" date="2020-03" db="EMBL/GenBank/DDBJ databases">
        <authorList>
            <person name="Ichikawa N."/>
            <person name="Kimura A."/>
            <person name="Kitahashi Y."/>
            <person name="Uohara A."/>
        </authorList>
    </citation>
    <scope>NUCLEOTIDE SEQUENCE [LARGE SCALE GENOMIC DNA]</scope>
    <source>
        <strain evidence="10 11">NBRC 105367</strain>
    </source>
</reference>
<keyword evidence="11" id="KW-1185">Reference proteome</keyword>
<feature type="transmembrane region" description="Helical" evidence="9">
    <location>
        <begin position="185"/>
        <end position="213"/>
    </location>
</feature>
<evidence type="ECO:0000313" key="10">
    <source>
        <dbReference type="EMBL" id="BCB85955.1"/>
    </source>
</evidence>
<evidence type="ECO:0000256" key="5">
    <source>
        <dbReference type="ARBA" id="ARBA00022989"/>
    </source>
</evidence>
<feature type="transmembrane region" description="Helical" evidence="9">
    <location>
        <begin position="53"/>
        <end position="73"/>
    </location>
</feature>
<name>A0A6F8YIJ8_9ACTN</name>
<evidence type="ECO:0000256" key="9">
    <source>
        <dbReference type="SAM" id="Phobius"/>
    </source>
</evidence>
<feature type="transmembrane region" description="Helical" evidence="9">
    <location>
        <begin position="219"/>
        <end position="244"/>
    </location>
</feature>
<keyword evidence="3" id="KW-0808">Transferase</keyword>
<dbReference type="Pfam" id="PF09594">
    <property type="entry name" value="GT87"/>
    <property type="match status" value="1"/>
</dbReference>
<keyword evidence="6 9" id="KW-0472">Membrane</keyword>
<comment type="similarity">
    <text evidence="7">Belongs to the glycosyltransferase 87 family.</text>
</comment>
<feature type="transmembrane region" description="Helical" evidence="9">
    <location>
        <begin position="429"/>
        <end position="449"/>
    </location>
</feature>
<keyword evidence="2" id="KW-1003">Cell membrane</keyword>
<accession>A0A6F8YIJ8</accession>
<dbReference type="Proteomes" id="UP000503011">
    <property type="component" value="Chromosome"/>
</dbReference>
<organism evidence="10 11">
    <name type="scientific">Phytohabitans suffuscus</name>
    <dbReference type="NCBI Taxonomy" id="624315"/>
    <lineage>
        <taxon>Bacteria</taxon>
        <taxon>Bacillati</taxon>
        <taxon>Actinomycetota</taxon>
        <taxon>Actinomycetes</taxon>
        <taxon>Micromonosporales</taxon>
        <taxon>Micromonosporaceae</taxon>
    </lineage>
</organism>
<dbReference type="RefSeq" id="WP_173157791.1">
    <property type="nucleotide sequence ID" value="NZ_AP022871.1"/>
</dbReference>
<feature type="transmembrane region" description="Helical" evidence="9">
    <location>
        <begin position="358"/>
        <end position="376"/>
    </location>
</feature>
<feature type="transmembrane region" description="Helical" evidence="9">
    <location>
        <begin position="150"/>
        <end position="173"/>
    </location>
</feature>
<reference evidence="10 11" key="1">
    <citation type="submission" date="2020-03" db="EMBL/GenBank/DDBJ databases">
        <title>Whole genome shotgun sequence of Phytohabitans suffuscus NBRC 105367.</title>
        <authorList>
            <person name="Komaki H."/>
            <person name="Tamura T."/>
        </authorList>
    </citation>
    <scope>NUCLEOTIDE SEQUENCE [LARGE SCALE GENOMIC DNA]</scope>
    <source>
        <strain evidence="10 11">NBRC 105367</strain>
    </source>
</reference>
<evidence type="ECO:0000256" key="3">
    <source>
        <dbReference type="ARBA" id="ARBA00022679"/>
    </source>
</evidence>
<protein>
    <submittedName>
        <fullName evidence="10">Membrane protein</fullName>
    </submittedName>
</protein>
<evidence type="ECO:0000313" key="11">
    <source>
        <dbReference type="Proteomes" id="UP000503011"/>
    </source>
</evidence>
<gene>
    <name evidence="10" type="ORF">Psuf_032680</name>
</gene>
<sequence>MSERTPGIDGSEPVDHPAKSDGFVRGLSEAIGGPIGEHAAGQDKPQAQWGGRFWTATRIVIALTCLTLALHWVQKSPCRDGAWADHIQYTRFCYTDVLALYYAEGLNEGKVPYRDHPVEYPVLTGYFMGVLGLPVHALGESRPELNQALWFYDANALVLGALAIATVAAILAVRRRRPWDAAMFALSPALFVTATVNWDFLAIGLAAFGMYAWAKRHPAAAGILLGLAGAAKMWPLFILGPILVLGLRTERLRQALLATGTALVTLVAVNLPAAIPYRENWDRFFELNTERPIDWGTLWYIGRYLDGKWNSGAPGDSGPFQWLSNNVPTLNYLTYALFALCCLGVAALALFAPRKPRLAALAFLVVASFLIFSKVWSQQYVLWLLPLAVLARPRWGAFLAWQVAEVLYFVSFYGELLGASDKQVFPEGVFVLAATLRLVTVSVLCGLIVRDILRPERDPVRQTYDDDPDGGIFDGAADAPWLVRWRERAARRDGAPPSDVPPQDREPVTV</sequence>
<feature type="region of interest" description="Disordered" evidence="8">
    <location>
        <begin position="490"/>
        <end position="510"/>
    </location>
</feature>
<keyword evidence="5 9" id="KW-1133">Transmembrane helix</keyword>
<feature type="transmembrane region" description="Helical" evidence="9">
    <location>
        <begin position="332"/>
        <end position="351"/>
    </location>
</feature>
<dbReference type="GO" id="GO:0005886">
    <property type="term" value="C:plasma membrane"/>
    <property type="evidence" value="ECO:0007669"/>
    <property type="project" value="UniProtKB-SubCell"/>
</dbReference>
<proteinExistence type="inferred from homology"/>
<evidence type="ECO:0000256" key="8">
    <source>
        <dbReference type="SAM" id="MobiDB-lite"/>
    </source>
</evidence>
<feature type="transmembrane region" description="Helical" evidence="9">
    <location>
        <begin position="256"/>
        <end position="275"/>
    </location>
</feature>
<evidence type="ECO:0000256" key="7">
    <source>
        <dbReference type="ARBA" id="ARBA00024033"/>
    </source>
</evidence>
<comment type="subcellular location">
    <subcellularLocation>
        <location evidence="1">Cell membrane</location>
        <topology evidence="1">Multi-pass membrane protein</topology>
    </subcellularLocation>
</comment>
<evidence type="ECO:0000256" key="1">
    <source>
        <dbReference type="ARBA" id="ARBA00004651"/>
    </source>
</evidence>
<evidence type="ECO:0000256" key="4">
    <source>
        <dbReference type="ARBA" id="ARBA00022692"/>
    </source>
</evidence>